<feature type="region of interest" description="Disordered" evidence="3">
    <location>
        <begin position="292"/>
        <end position="342"/>
    </location>
</feature>
<keyword evidence="4" id="KW-1133">Transmembrane helix</keyword>
<dbReference type="RefSeq" id="WP_145263924.1">
    <property type="nucleotide sequence ID" value="NZ_CP036316.1"/>
</dbReference>
<gene>
    <name evidence="6" type="primary">fliF</name>
    <name evidence="6" type="ORF">V22_29100</name>
</gene>
<dbReference type="PANTHER" id="PTHR30046:SF0">
    <property type="entry name" value="FLAGELLAR M-RING PROTEIN"/>
    <property type="match status" value="1"/>
</dbReference>
<reference evidence="6 7" key="1">
    <citation type="submission" date="2019-02" db="EMBL/GenBank/DDBJ databases">
        <title>Deep-cultivation of Planctomycetes and their phenomic and genomic characterization uncovers novel biology.</title>
        <authorList>
            <person name="Wiegand S."/>
            <person name="Jogler M."/>
            <person name="Boedeker C."/>
            <person name="Pinto D."/>
            <person name="Vollmers J."/>
            <person name="Rivas-Marin E."/>
            <person name="Kohn T."/>
            <person name="Peeters S.H."/>
            <person name="Heuer A."/>
            <person name="Rast P."/>
            <person name="Oberbeckmann S."/>
            <person name="Bunk B."/>
            <person name="Jeske O."/>
            <person name="Meyerdierks A."/>
            <person name="Storesund J.E."/>
            <person name="Kallscheuer N."/>
            <person name="Luecker S."/>
            <person name="Lage O.M."/>
            <person name="Pohl T."/>
            <person name="Merkel B.J."/>
            <person name="Hornburger P."/>
            <person name="Mueller R.-W."/>
            <person name="Bruemmer F."/>
            <person name="Labrenz M."/>
            <person name="Spormann A.M."/>
            <person name="Op den Camp H."/>
            <person name="Overmann J."/>
            <person name="Amann R."/>
            <person name="Jetten M.S.M."/>
            <person name="Mascher T."/>
            <person name="Medema M.H."/>
            <person name="Devos D.P."/>
            <person name="Kaster A.-K."/>
            <person name="Ovreas L."/>
            <person name="Rohde M."/>
            <person name="Galperin M.Y."/>
            <person name="Jogler C."/>
        </authorList>
    </citation>
    <scope>NUCLEOTIDE SEQUENCE [LARGE SCALE GENOMIC DNA]</scope>
    <source>
        <strain evidence="6 7">V22</strain>
    </source>
</reference>
<keyword evidence="4" id="KW-0812">Transmembrane</keyword>
<dbReference type="Gene3D" id="3.30.300.30">
    <property type="match status" value="1"/>
</dbReference>
<dbReference type="Pfam" id="PF01514">
    <property type="entry name" value="YscJ_FliF"/>
    <property type="match status" value="1"/>
</dbReference>
<keyword evidence="6" id="KW-0969">Cilium</keyword>
<feature type="compositionally biased region" description="Polar residues" evidence="3">
    <location>
        <begin position="315"/>
        <end position="325"/>
    </location>
</feature>
<evidence type="ECO:0000256" key="3">
    <source>
        <dbReference type="SAM" id="MobiDB-lite"/>
    </source>
</evidence>
<dbReference type="OrthoDB" id="268872at2"/>
<dbReference type="InterPro" id="IPR045851">
    <property type="entry name" value="AMP-bd_C_sf"/>
</dbReference>
<dbReference type="GO" id="GO:0016020">
    <property type="term" value="C:membrane"/>
    <property type="evidence" value="ECO:0007669"/>
    <property type="project" value="UniProtKB-SubCell"/>
</dbReference>
<keyword evidence="2 4" id="KW-0472">Membrane</keyword>
<dbReference type="KEGG" id="chya:V22_29100"/>
<evidence type="ECO:0000256" key="1">
    <source>
        <dbReference type="ARBA" id="ARBA00004370"/>
    </source>
</evidence>
<evidence type="ECO:0000313" key="7">
    <source>
        <dbReference type="Proteomes" id="UP000319976"/>
    </source>
</evidence>
<dbReference type="Proteomes" id="UP000319976">
    <property type="component" value="Chromosome"/>
</dbReference>
<name>A0A517TB98_9PLAN</name>
<sequence length="537" mass="59346">MDALKTTWEQANSLFGKMSPSQRLTLIAVPIVLMAAFAALTYRGSTSSRAALSWGKTFTTDELVSAEQTLIEAGLNDFSREGQRLMVPAHEVEKYNAALLVDGNLPSQWASEFEKQLEKSSIFTSSDQLQAMKDVALQKELRTVLRAVPDIDDAHVHWARSRAARWPDRRERVTATVTLRPRRGRELGGDTVRSIRAAVANMIPNLMPEDVTIFDQTTAKAYTAERAGDPFDAKVIGWIEQHTRIYQDKISKALSYIPEVLVTVNVDIDNIRTQIVREQTVDAKKTVTLASRDVSRSVTSSEQATEAEPGAVSNVPRQLSSSTAARRSMKTDESDSQSRTVPSFRVTEQEFLSAMPKAVQVSVSVPEEYYDGVALQRGLSSGEDGADKKAFDTAVATIRKEEEQKVRDQIRLLIPAGSPDTAVHVTSVTRVIPEVPEISIPWTQITGELVHDWGGTVVLSLLGFWIVYTITRGLPKIEQTEAFPDDPETTLAQKANIMPKEPDAPPEPTQRDLLQDTVRDNPDVAAAILGKWIQAAR</sequence>
<feature type="domain" description="Flagellar M-ring N-terminal" evidence="5">
    <location>
        <begin position="78"/>
        <end position="218"/>
    </location>
</feature>
<evidence type="ECO:0000259" key="5">
    <source>
        <dbReference type="Pfam" id="PF01514"/>
    </source>
</evidence>
<evidence type="ECO:0000313" key="6">
    <source>
        <dbReference type="EMBL" id="QDT65651.1"/>
    </source>
</evidence>
<evidence type="ECO:0000256" key="2">
    <source>
        <dbReference type="ARBA" id="ARBA00023136"/>
    </source>
</evidence>
<feature type="transmembrane region" description="Helical" evidence="4">
    <location>
        <begin position="24"/>
        <end position="42"/>
    </location>
</feature>
<proteinExistence type="predicted"/>
<evidence type="ECO:0000256" key="4">
    <source>
        <dbReference type="SAM" id="Phobius"/>
    </source>
</evidence>
<keyword evidence="6" id="KW-0282">Flagellum</keyword>
<keyword evidence="7" id="KW-1185">Reference proteome</keyword>
<accession>A0A517TB98</accession>
<protein>
    <submittedName>
        <fullName evidence="6">Flagellar M-ring protein</fullName>
    </submittedName>
</protein>
<dbReference type="PANTHER" id="PTHR30046">
    <property type="entry name" value="FLAGELLAR M-RING PROTEIN"/>
    <property type="match status" value="1"/>
</dbReference>
<dbReference type="EMBL" id="CP036316">
    <property type="protein sequence ID" value="QDT65651.1"/>
    <property type="molecule type" value="Genomic_DNA"/>
</dbReference>
<dbReference type="InterPro" id="IPR043427">
    <property type="entry name" value="YscJ/FliF"/>
</dbReference>
<keyword evidence="6" id="KW-0966">Cell projection</keyword>
<comment type="subcellular location">
    <subcellularLocation>
        <location evidence="1">Membrane</location>
    </subcellularLocation>
</comment>
<dbReference type="AlphaFoldDB" id="A0A517TB98"/>
<dbReference type="InterPro" id="IPR006182">
    <property type="entry name" value="FliF_N_dom"/>
</dbReference>
<organism evidence="6 7">
    <name type="scientific">Calycomorphotria hydatis</name>
    <dbReference type="NCBI Taxonomy" id="2528027"/>
    <lineage>
        <taxon>Bacteria</taxon>
        <taxon>Pseudomonadati</taxon>
        <taxon>Planctomycetota</taxon>
        <taxon>Planctomycetia</taxon>
        <taxon>Planctomycetales</taxon>
        <taxon>Planctomycetaceae</taxon>
        <taxon>Calycomorphotria</taxon>
    </lineage>
</organism>